<name>A0ABR1L6R0_9PEZI</name>
<dbReference type="GeneID" id="92026915"/>
<sequence length="200" mass="22642">MICRLSLDVQSVSRLNRKYVTGNRPVGDACERKIPHDETVMPPHPFFECTIPPMIGQSVDSRSARAGDDGLRVVQQDAAQQVVNPSRLQLCIPQQSKLSRRSWDTYNKEALDHISMLTLAASAHLRPVRWRSTQELRQTQANFRHIASVVSSSMMSLKLSLRFAFACVPHQTKKKRKKKCEVGHAMDEQLPRTGHARFVA</sequence>
<organism evidence="1 2">
    <name type="scientific">Phyllosticta citribraziliensis</name>
    <dbReference type="NCBI Taxonomy" id="989973"/>
    <lineage>
        <taxon>Eukaryota</taxon>
        <taxon>Fungi</taxon>
        <taxon>Dikarya</taxon>
        <taxon>Ascomycota</taxon>
        <taxon>Pezizomycotina</taxon>
        <taxon>Dothideomycetes</taxon>
        <taxon>Dothideomycetes incertae sedis</taxon>
        <taxon>Botryosphaeriales</taxon>
        <taxon>Phyllostictaceae</taxon>
        <taxon>Phyllosticta</taxon>
    </lineage>
</organism>
<dbReference type="EMBL" id="JBBPEH010000013">
    <property type="protein sequence ID" value="KAK7530920.1"/>
    <property type="molecule type" value="Genomic_DNA"/>
</dbReference>
<comment type="caution">
    <text evidence="1">The sequence shown here is derived from an EMBL/GenBank/DDBJ whole genome shotgun (WGS) entry which is preliminary data.</text>
</comment>
<proteinExistence type="predicted"/>
<accession>A0ABR1L6R0</accession>
<evidence type="ECO:0000313" key="2">
    <source>
        <dbReference type="Proteomes" id="UP001360953"/>
    </source>
</evidence>
<gene>
    <name evidence="1" type="ORF">J3D65DRAFT_142034</name>
</gene>
<keyword evidence="2" id="KW-1185">Reference proteome</keyword>
<dbReference type="Proteomes" id="UP001360953">
    <property type="component" value="Unassembled WGS sequence"/>
</dbReference>
<dbReference type="RefSeq" id="XP_066650993.1">
    <property type="nucleotide sequence ID" value="XM_066794009.1"/>
</dbReference>
<reference evidence="1 2" key="1">
    <citation type="submission" date="2024-04" db="EMBL/GenBank/DDBJ databases">
        <title>Phyllosticta paracitricarpa is synonymous to the EU quarantine fungus P. citricarpa based on phylogenomic analyses.</title>
        <authorList>
            <consortium name="Lawrence Berkeley National Laboratory"/>
            <person name="Van ingen-buijs V.A."/>
            <person name="Van westerhoven A.C."/>
            <person name="Haridas S."/>
            <person name="Skiadas P."/>
            <person name="Martin F."/>
            <person name="Groenewald J.Z."/>
            <person name="Crous P.W."/>
            <person name="Seidl M.F."/>
        </authorList>
    </citation>
    <scope>NUCLEOTIDE SEQUENCE [LARGE SCALE GENOMIC DNA]</scope>
    <source>
        <strain evidence="1 2">CPC 17464</strain>
    </source>
</reference>
<evidence type="ECO:0000313" key="1">
    <source>
        <dbReference type="EMBL" id="KAK7530920.1"/>
    </source>
</evidence>
<protein>
    <submittedName>
        <fullName evidence="1">Uncharacterized protein</fullName>
    </submittedName>
</protein>